<evidence type="ECO:0000256" key="3">
    <source>
        <dbReference type="ARBA" id="ARBA00022490"/>
    </source>
</evidence>
<evidence type="ECO:0000313" key="12">
    <source>
        <dbReference type="EMBL" id="ERF76037.1"/>
    </source>
</evidence>
<dbReference type="InterPro" id="IPR056169">
    <property type="entry name" value="HB_ELP1"/>
</dbReference>
<feature type="region of interest" description="Disordered" evidence="6">
    <location>
        <begin position="1172"/>
        <end position="1203"/>
    </location>
</feature>
<feature type="region of interest" description="Disordered" evidence="6">
    <location>
        <begin position="1276"/>
        <end position="1313"/>
    </location>
</feature>
<evidence type="ECO:0000256" key="1">
    <source>
        <dbReference type="ARBA" id="ARBA00005043"/>
    </source>
</evidence>
<dbReference type="Pfam" id="PF23878">
    <property type="entry name" value="TPR_ELP1"/>
    <property type="match status" value="1"/>
</dbReference>
<evidence type="ECO:0000259" key="8">
    <source>
        <dbReference type="Pfam" id="PF23797"/>
    </source>
</evidence>
<keyword evidence="13" id="KW-1185">Reference proteome</keyword>
<dbReference type="Pfam" id="PF23936">
    <property type="entry name" value="HB_ELP1"/>
    <property type="match status" value="1"/>
</dbReference>
<dbReference type="HOGENOM" id="CLU_001477_0_1_1"/>
<dbReference type="GO" id="GO:0005634">
    <property type="term" value="C:nucleus"/>
    <property type="evidence" value="ECO:0007669"/>
    <property type="project" value="UniProtKB-SubCell"/>
</dbReference>
<dbReference type="Proteomes" id="UP000019373">
    <property type="component" value="Unassembled WGS sequence"/>
</dbReference>
<dbReference type="Pfam" id="PF04762">
    <property type="entry name" value="Beta-prop_ELP1_1st"/>
    <property type="match status" value="1"/>
</dbReference>
<dbReference type="GO" id="GO:0042802">
    <property type="term" value="F:identical protein binding"/>
    <property type="evidence" value="ECO:0007669"/>
    <property type="project" value="EnsemblFungi"/>
</dbReference>
<keyword evidence="3 5" id="KW-0963">Cytoplasm</keyword>
<comment type="subcellular location">
    <subcellularLocation>
        <location evidence="5">Cytoplasm</location>
    </subcellularLocation>
    <subcellularLocation>
        <location evidence="5">Nucleus</location>
    </subcellularLocation>
</comment>
<dbReference type="GeneID" id="19236427"/>
<accession>U1GEI4</accession>
<dbReference type="InterPro" id="IPR056167">
    <property type="entry name" value="A-sol_ELP1"/>
</dbReference>
<comment type="similarity">
    <text evidence="2 5">Belongs to the ELP1/IKA1 family.</text>
</comment>
<evidence type="ECO:0000259" key="10">
    <source>
        <dbReference type="Pfam" id="PF23925"/>
    </source>
</evidence>
<feature type="domain" description="ELP1 three-helical bundle" evidence="11">
    <location>
        <begin position="1172"/>
        <end position="1238"/>
    </location>
</feature>
<keyword evidence="5" id="KW-0539">Nucleus</keyword>
<feature type="domain" description="ELP1 N-terminal second beta-propeller" evidence="8">
    <location>
        <begin position="386"/>
        <end position="656"/>
    </location>
</feature>
<feature type="domain" description="ELP1 TPR" evidence="9">
    <location>
        <begin position="904"/>
        <end position="1068"/>
    </location>
</feature>
<evidence type="ECO:0000259" key="7">
    <source>
        <dbReference type="Pfam" id="PF04762"/>
    </source>
</evidence>
<dbReference type="Pfam" id="PF23925">
    <property type="entry name" value="A-sol_ELP1"/>
    <property type="match status" value="1"/>
</dbReference>
<evidence type="ECO:0000313" key="13">
    <source>
        <dbReference type="Proteomes" id="UP000019373"/>
    </source>
</evidence>
<dbReference type="PANTHER" id="PTHR12747">
    <property type="entry name" value="ELONGATOR COMPLEX PROTEIN 1"/>
    <property type="match status" value="1"/>
</dbReference>
<feature type="domain" description="ELP1 first N-terminal beta-propeller" evidence="7">
    <location>
        <begin position="1"/>
        <end position="363"/>
    </location>
</feature>
<evidence type="ECO:0000259" key="11">
    <source>
        <dbReference type="Pfam" id="PF23936"/>
    </source>
</evidence>
<feature type="domain" description="ELP1 alpha-solenoid" evidence="10">
    <location>
        <begin position="680"/>
        <end position="895"/>
    </location>
</feature>
<evidence type="ECO:0000256" key="2">
    <source>
        <dbReference type="ARBA" id="ARBA00006086"/>
    </source>
</evidence>
<evidence type="ECO:0000256" key="5">
    <source>
        <dbReference type="PIRNR" id="PIRNR017233"/>
    </source>
</evidence>
<comment type="function">
    <text evidence="5">Component of the elongator complex which is required for multiple tRNA modifications, including mcm5U (5-methoxycarbonylmethyl uridine), mcm5s2U (5-methoxycarbonylmethyl-2-thiouridine), and ncm5U (5-carbamoylmethyl uridine). The elongator complex catalyzes formation of carboxymethyluridine in the wobble base at position 34 in tRNAs.</text>
</comment>
<dbReference type="GO" id="GO:0033588">
    <property type="term" value="C:elongator holoenzyme complex"/>
    <property type="evidence" value="ECO:0007669"/>
    <property type="project" value="EnsemblFungi"/>
</dbReference>
<protein>
    <recommendedName>
        <fullName evidence="5">Elongator complex protein 1</fullName>
    </recommendedName>
</protein>
<dbReference type="PIRSF" id="PIRSF017233">
    <property type="entry name" value="IKAP"/>
    <property type="match status" value="1"/>
</dbReference>
<comment type="pathway">
    <text evidence="1">tRNA modification; 5-methoxycarbonylmethyl-2-thiouridine-tRNA biosynthesis.</text>
</comment>
<dbReference type="Pfam" id="PF23797">
    <property type="entry name" value="Beta-prop_ELP1_2nd"/>
    <property type="match status" value="1"/>
</dbReference>
<dbReference type="UniPathway" id="UPA00988"/>
<dbReference type="InterPro" id="IPR056165">
    <property type="entry name" value="Beta-prop_ELP1_2nd"/>
</dbReference>
<name>U1GEI4_ENDPU</name>
<proteinExistence type="inferred from homology"/>
<dbReference type="OrthoDB" id="40048at2759"/>
<keyword evidence="4" id="KW-0819">tRNA processing</keyword>
<dbReference type="GO" id="GO:0006357">
    <property type="term" value="P:regulation of transcription by RNA polymerase II"/>
    <property type="evidence" value="ECO:0007669"/>
    <property type="project" value="EnsemblFungi"/>
</dbReference>
<dbReference type="InterPro" id="IPR056166">
    <property type="entry name" value="TPR_ELP1"/>
</dbReference>
<dbReference type="OMA" id="WRESLYC"/>
<dbReference type="InterPro" id="IPR006849">
    <property type="entry name" value="Elp1"/>
</dbReference>
<dbReference type="GO" id="GO:0005829">
    <property type="term" value="C:cytosol"/>
    <property type="evidence" value="ECO:0007669"/>
    <property type="project" value="TreeGrafter"/>
</dbReference>
<dbReference type="PANTHER" id="PTHR12747:SF0">
    <property type="entry name" value="ELONGATOR COMPLEX PROTEIN 1"/>
    <property type="match status" value="1"/>
</dbReference>
<dbReference type="RefSeq" id="XP_007786503.1">
    <property type="nucleotide sequence ID" value="XM_007788313.1"/>
</dbReference>
<sequence>MRNLKNIFLEEILIPGNLHSSATAWDATDDSVICAFGPTDLSPTINLKRKKYNASTAKSEFVPIASWDAPCPLPDLSSDEIICLQYFSDTAISCIILAGGDLVVVRENPQDGEEKLEIVGSVDAGIAAAAWAPDEELLAIVTRADTLILMTRDFEPVTDVALTADDLKTSKHVSVGWGKKETQFQGKRAKALRDPTVPEIVDEGKLSVFDNGRTSISWRGDGAFLAVNRAVLNSRRVIRIFTREGTIDTASEPVDGLECALSWRPVGNLLAGVQRFADRLDVVFFERNGLRHGEFSLRLSKDEADTWASEVSLSWNVDSTVLAVSFRDRVQLWTMGNYHYYLKQEILFASEALTSPRPVAWHLEKPLRMCVASRGRTAWIQKITSQRAMVPPPMSFAEITTTRNIIDCSISLTGSRVAILTTWGIEVYKWDLSPKPAAVLCKIASWCSESAAETWSNARLKEILVQKEEVVSLLSYFIDGGPTITNYAIQESNESLVDIGNGLDPHHSNKDSLVNRIFTDANHDFMWAQTATGLDCLNQWDLSSSAVHPLTEIVVLEGRGEHPNALDDYSLRDNNGTYRHTHTFSLSRKGELFANDKLLTRGCTSFVSTNAHLIFTTSLHLLKFVHLDSSDEYEVPGDTPEADERCRSIERGARLVTAIPSIYAVVLQMPRGNLETVYPRALVLAGIRQHLDDKDFKSAFLACQNHQVDMNIIYDYRPELFMSSISLFIQQVRKVSRIDLFLSKLSEDDVSLTLYKDTLAKREASEQRGDTSTHRKYGVTNGVGRNEIQDGKVNRICEAFLSCLRPKISGHLQNIITAHVCKRPPDLVTALELVTSLRKSEPDKAEEAVSHLCFLSDVNRLYDTALALYDLPLTLLVAQQAQRDPGEYMPFLQSLNALPPLRRNFRIDDHLRNHAKALTSLHALAAHEEVESYTIKHALYSQALKLYRYDSDHLTTITRLYASYLTSQSNHLASAIASESLSDYALASTSYTKCSPPRWREALHCLSMTQPPPSPQQITTLASELSTALTDQQRDYRSASQIQTDYLHDIPTAARLLCRGSYFAEALRLLSLHNLTPQIPDVIDTALAEKSGEITELIADCRSQLAAQVPRIKELRVKKAEDPLGFFGGDAAAGEGAGEDVADNISLAPTDASTMGGQSLFTRYTGNQTTRFGGTVAASNASNVSRKTSRTRRREERKRARGKKGSVYEEEYLVGSVRRLIERVNGVHAEVARLVEGLARRGLVIGMSERVEVVENGMRGMVEECERARGEVWGVRNGKGEGGEGVGGGEQRDEEGGDEIGESRSSRPRGADGVYWDSQMEMQAGKGAPEVKIWKALF</sequence>
<dbReference type="GO" id="GO:0002926">
    <property type="term" value="P:tRNA wobble base 5-methoxycarbonylmethyl-2-thiouridinylation"/>
    <property type="evidence" value="ECO:0007669"/>
    <property type="project" value="TreeGrafter"/>
</dbReference>
<reference evidence="13" key="1">
    <citation type="journal article" date="2014" name="BMC Genomics">
        <title>Genome characteristics reveal the impact of lichenization on lichen-forming fungus Endocarpon pusillum Hedwig (Verrucariales, Ascomycota).</title>
        <authorList>
            <person name="Wang Y.-Y."/>
            <person name="Liu B."/>
            <person name="Zhang X.-Y."/>
            <person name="Zhou Q.-M."/>
            <person name="Zhang T."/>
            <person name="Li H."/>
            <person name="Yu Y.-F."/>
            <person name="Zhang X.-L."/>
            <person name="Hao X.-Y."/>
            <person name="Wang M."/>
            <person name="Wang L."/>
            <person name="Wei J.-C."/>
        </authorList>
    </citation>
    <scope>NUCLEOTIDE SEQUENCE [LARGE SCALE GENOMIC DNA]</scope>
    <source>
        <strain evidence="13">Z07020 / HMAS-L-300199</strain>
    </source>
</reference>
<evidence type="ECO:0000256" key="6">
    <source>
        <dbReference type="SAM" id="MobiDB-lite"/>
    </source>
</evidence>
<evidence type="ECO:0000256" key="4">
    <source>
        <dbReference type="ARBA" id="ARBA00022694"/>
    </source>
</evidence>
<dbReference type="GO" id="GO:0000049">
    <property type="term" value="F:tRNA binding"/>
    <property type="evidence" value="ECO:0007669"/>
    <property type="project" value="EnsemblFungi"/>
</dbReference>
<dbReference type="eggNOG" id="KOG1920">
    <property type="taxonomic scope" value="Eukaryota"/>
</dbReference>
<dbReference type="EMBL" id="KE720780">
    <property type="protein sequence ID" value="ERF76037.1"/>
    <property type="molecule type" value="Genomic_DNA"/>
</dbReference>
<gene>
    <name evidence="12" type="ORF">EPUS_01370</name>
</gene>
<dbReference type="SUPFAM" id="SSF69322">
    <property type="entry name" value="Tricorn protease domain 2"/>
    <property type="match status" value="1"/>
</dbReference>
<organism evidence="12 13">
    <name type="scientific">Endocarpon pusillum (strain Z07020 / HMAS-L-300199)</name>
    <name type="common">Lichen-forming fungus</name>
    <dbReference type="NCBI Taxonomy" id="1263415"/>
    <lineage>
        <taxon>Eukaryota</taxon>
        <taxon>Fungi</taxon>
        <taxon>Dikarya</taxon>
        <taxon>Ascomycota</taxon>
        <taxon>Pezizomycotina</taxon>
        <taxon>Eurotiomycetes</taxon>
        <taxon>Chaetothyriomycetidae</taxon>
        <taxon>Verrucariales</taxon>
        <taxon>Verrucariaceae</taxon>
        <taxon>Endocarpon</taxon>
    </lineage>
</organism>
<dbReference type="InterPro" id="IPR056164">
    <property type="entry name" value="Beta-prop_ELP1_1st"/>
</dbReference>
<evidence type="ECO:0000259" key="9">
    <source>
        <dbReference type="Pfam" id="PF23878"/>
    </source>
</evidence>
<feature type="compositionally biased region" description="Polar residues" evidence="6">
    <location>
        <begin position="1172"/>
        <end position="1184"/>
    </location>
</feature>